<dbReference type="CDD" id="cd11889">
    <property type="entry name" value="SH3_Cyk3p-like"/>
    <property type="match status" value="1"/>
</dbReference>
<dbReference type="InterPro" id="IPR035553">
    <property type="entry name" value="Cyk3_SH3"/>
</dbReference>
<dbReference type="InterPro" id="IPR036028">
    <property type="entry name" value="SH3-like_dom_sf"/>
</dbReference>
<dbReference type="InterPro" id="IPR001452">
    <property type="entry name" value="SH3_domain"/>
</dbReference>
<feature type="compositionally biased region" description="Low complexity" evidence="3">
    <location>
        <begin position="608"/>
        <end position="618"/>
    </location>
</feature>
<feature type="compositionally biased region" description="Polar residues" evidence="3">
    <location>
        <begin position="583"/>
        <end position="594"/>
    </location>
</feature>
<feature type="region of interest" description="Disordered" evidence="3">
    <location>
        <begin position="128"/>
        <end position="345"/>
    </location>
</feature>
<dbReference type="Pfam" id="PF01841">
    <property type="entry name" value="Transglut_core"/>
    <property type="match status" value="1"/>
</dbReference>
<dbReference type="InterPro" id="IPR056409">
    <property type="entry name" value="Ig_CYK3_C"/>
</dbReference>
<feature type="compositionally biased region" description="Polar residues" evidence="3">
    <location>
        <begin position="303"/>
        <end position="312"/>
    </location>
</feature>
<feature type="compositionally biased region" description="Pro residues" evidence="3">
    <location>
        <begin position="363"/>
        <end position="372"/>
    </location>
</feature>
<feature type="compositionally biased region" description="Low complexity" evidence="3">
    <location>
        <begin position="502"/>
        <end position="532"/>
    </location>
</feature>
<reference evidence="5" key="1">
    <citation type="journal article" date="2020" name="Stud. Mycol.">
        <title>101 Dothideomycetes genomes: a test case for predicting lifestyles and emergence of pathogens.</title>
        <authorList>
            <person name="Haridas S."/>
            <person name="Albert R."/>
            <person name="Binder M."/>
            <person name="Bloem J."/>
            <person name="Labutti K."/>
            <person name="Salamov A."/>
            <person name="Andreopoulos B."/>
            <person name="Baker S."/>
            <person name="Barry K."/>
            <person name="Bills G."/>
            <person name="Bluhm B."/>
            <person name="Cannon C."/>
            <person name="Castanera R."/>
            <person name="Culley D."/>
            <person name="Daum C."/>
            <person name="Ezra D."/>
            <person name="Gonzalez J."/>
            <person name="Henrissat B."/>
            <person name="Kuo A."/>
            <person name="Liang C."/>
            <person name="Lipzen A."/>
            <person name="Lutzoni F."/>
            <person name="Magnuson J."/>
            <person name="Mondo S."/>
            <person name="Nolan M."/>
            <person name="Ohm R."/>
            <person name="Pangilinan J."/>
            <person name="Park H.-J."/>
            <person name="Ramirez L."/>
            <person name="Alfaro M."/>
            <person name="Sun H."/>
            <person name="Tritt A."/>
            <person name="Yoshinaga Y."/>
            <person name="Zwiers L.-H."/>
            <person name="Turgeon B."/>
            <person name="Goodwin S."/>
            <person name="Spatafora J."/>
            <person name="Crous P."/>
            <person name="Grigoriev I."/>
        </authorList>
    </citation>
    <scope>NUCLEOTIDE SEQUENCE</scope>
    <source>
        <strain evidence="5">Tuck. ex Michener</strain>
    </source>
</reference>
<evidence type="ECO:0000313" key="6">
    <source>
        <dbReference type="Proteomes" id="UP000800092"/>
    </source>
</evidence>
<dbReference type="Gene3D" id="3.10.620.30">
    <property type="match status" value="1"/>
</dbReference>
<evidence type="ECO:0000256" key="2">
    <source>
        <dbReference type="PROSITE-ProRule" id="PRU00192"/>
    </source>
</evidence>
<proteinExistence type="predicted"/>
<dbReference type="PANTHER" id="PTHR46333:SF2">
    <property type="entry name" value="CYTOKINESIS PROTEIN 3"/>
    <property type="match status" value="1"/>
</dbReference>
<protein>
    <recommendedName>
        <fullName evidence="4">SH3 domain-containing protein</fullName>
    </recommendedName>
</protein>
<evidence type="ECO:0000256" key="1">
    <source>
        <dbReference type="ARBA" id="ARBA00022443"/>
    </source>
</evidence>
<feature type="domain" description="SH3" evidence="4">
    <location>
        <begin position="11"/>
        <end position="77"/>
    </location>
</feature>
<name>A0A6A6HDJ6_VIRVR</name>
<dbReference type="PROSITE" id="PS50002">
    <property type="entry name" value="SH3"/>
    <property type="match status" value="1"/>
</dbReference>
<dbReference type="InterPro" id="IPR038765">
    <property type="entry name" value="Papain-like_cys_pep_sf"/>
</dbReference>
<dbReference type="SUPFAM" id="SSF54001">
    <property type="entry name" value="Cysteine proteinases"/>
    <property type="match status" value="1"/>
</dbReference>
<sequence>MPSMAQSLPSHFPCWCKAVYSWGGEASSLTKRDLGFIEGDLIECLNAGDGSWWMGRLKRDRRMVGLFPSNFVQVLEDYQPTPISRNASPLPLSNGAGPSRGGSNASQNNQPMPKSKSVFRKPFQAYNEVGPNGTVAQLKTPEKNGSLSKPRPYSSMKKAQAPGSNGANLTTPVKKDTGYVLQPVPRGSNSSISRAPSPAPVHSRAPSPNPYGDYRAPSPAPSQFRAYSPNPYANSRAPSPSPAHFRATSPMPPMHNNISRAASPAPSFHDPNDLHLPQSTSPVPFDDGTSSPPPPAPPPHRSMYNSAAQQYNDFGEQKPPNRQLHTPVPASPAHHGHTPSPLRDAMNDVMSSLQGMSLERRSPQPPEEPSTPPNVWSPEAFDEVYQASARNARAQTSQGISYGEPHNDENRDGPPQVHDYVERMENRLRQMHQAQEASNAPGPTPPLKDNVFRRPQSIHISSDPLASQHNPQFRPASTTSGSRKLKNRKSAYELGRSALNRTLTGKSSATTSSTGQSTSTNSSHSTQMTSQSLMSGYSASGFSATSAGSLARRKFGFGGSIKERPKSSLESRIHAFEGKAGAVSSTSDANNNRPITPFSGVTFHSSHDSQQNQDSHASGGLATWVGQHQHQYQQTNDLQTGVSDLGGLAAAPPPSTSKSRKSGFFKKMLDSARTGAASARSTIGSRPNSTSPEKQQRSMLGFGGSSSRPGTARDRGAVTGGRTESSAAGGAASAMGLGGDWMQVRRDVNRSNSLSNNERQERAERCAMLDQPVIAPVDVLLQTAEGDEGLDGLPVGFLTDFENPNVKKNLELVDKSARFVNSVPPTTNAAGLAQGYVCRPYRSEAQRLRAIFTWVAEKVGWEEDFEFGDPENGGELLDTRRVIHSRRGCSEEIATLVAEMCSSVGIHCEIVRGYLKKPGEALDLAIEGFNGAAGSGRGNHFWNAVVVDGEYRILDASLSGPTHPRRGEFSSVAGQAAESWYFLARPMEVCYTHVPLVPEQQHIIPPISPDVLLALPCACPPFFRYGLQMQDFDTSLLSLENLELAQVTIAAEEGTELVAEVEAKGFVKDADGEFFVESGEGVKKRALAQPEWKSGAKRFVVKGCVPGDEGEAVLKIYAGKKGLMHSIKSNPYPLALSLPISHTGQNPSYDFVLRHPTPHAQRHDLYIAQPQCARLAVNNTFVFAVRQHPASLPSTSVPGASSNNLHLLDDNNALSRVGTPNPYTRPTSAMSMMSASVSASGSNYSAVSANLSNSSSESGGGGAGGGGAGKQKDKPAKLAIQSPSGKIIRLTRKQEGVGRSAEGLGSTWETVIKIGERGTWRALVLADRTARWCVFGEWECF</sequence>
<feature type="region of interest" description="Disordered" evidence="3">
    <location>
        <begin position="579"/>
        <end position="619"/>
    </location>
</feature>
<feature type="compositionally biased region" description="Low complexity" evidence="3">
    <location>
        <begin position="671"/>
        <end position="682"/>
    </location>
</feature>
<feature type="compositionally biased region" description="Low complexity" evidence="3">
    <location>
        <begin position="725"/>
        <end position="735"/>
    </location>
</feature>
<evidence type="ECO:0000256" key="3">
    <source>
        <dbReference type="SAM" id="MobiDB-lite"/>
    </source>
</evidence>
<organism evidence="5 6">
    <name type="scientific">Viridothelium virens</name>
    <name type="common">Speckled blister lichen</name>
    <name type="synonym">Trypethelium virens</name>
    <dbReference type="NCBI Taxonomy" id="1048519"/>
    <lineage>
        <taxon>Eukaryota</taxon>
        <taxon>Fungi</taxon>
        <taxon>Dikarya</taxon>
        <taxon>Ascomycota</taxon>
        <taxon>Pezizomycotina</taxon>
        <taxon>Dothideomycetes</taxon>
        <taxon>Dothideomycetes incertae sedis</taxon>
        <taxon>Trypetheliales</taxon>
        <taxon>Trypetheliaceae</taxon>
        <taxon>Viridothelium</taxon>
    </lineage>
</organism>
<gene>
    <name evidence="5" type="ORF">EV356DRAFT_444268</name>
</gene>
<dbReference type="Gene3D" id="2.30.30.40">
    <property type="entry name" value="SH3 Domains"/>
    <property type="match status" value="1"/>
</dbReference>
<feature type="region of interest" description="Disordered" evidence="3">
    <location>
        <begin position="1249"/>
        <end position="1278"/>
    </location>
</feature>
<feature type="compositionally biased region" description="Polar residues" evidence="3">
    <location>
        <begin position="460"/>
        <end position="482"/>
    </location>
</feature>
<dbReference type="Proteomes" id="UP000800092">
    <property type="component" value="Unassembled WGS sequence"/>
</dbReference>
<accession>A0A6A6HDJ6</accession>
<feature type="compositionally biased region" description="Polar residues" evidence="3">
    <location>
        <begin position="101"/>
        <end position="112"/>
    </location>
</feature>
<feature type="region of interest" description="Disordered" evidence="3">
    <location>
        <begin position="357"/>
        <end position="419"/>
    </location>
</feature>
<feature type="region of interest" description="Disordered" evidence="3">
    <location>
        <begin position="83"/>
        <end position="116"/>
    </location>
</feature>
<feature type="region of interest" description="Disordered" evidence="3">
    <location>
        <begin position="643"/>
        <end position="735"/>
    </location>
</feature>
<keyword evidence="6" id="KW-1185">Reference proteome</keyword>
<dbReference type="SUPFAM" id="SSF50044">
    <property type="entry name" value="SH3-domain"/>
    <property type="match status" value="1"/>
</dbReference>
<feature type="compositionally biased region" description="Polar residues" evidence="3">
    <location>
        <begin position="162"/>
        <end position="171"/>
    </location>
</feature>
<dbReference type="SMART" id="SM00460">
    <property type="entry name" value="TGc"/>
    <property type="match status" value="1"/>
</dbReference>
<dbReference type="Pfam" id="PF24584">
    <property type="entry name" value="Ig_CYK3_C"/>
    <property type="match status" value="2"/>
</dbReference>
<feature type="compositionally biased region" description="Pro residues" evidence="3">
    <location>
        <begin position="291"/>
        <end position="300"/>
    </location>
</feature>
<feature type="compositionally biased region" description="Gly residues" evidence="3">
    <location>
        <begin position="1258"/>
        <end position="1269"/>
    </location>
</feature>
<dbReference type="InterPro" id="IPR002931">
    <property type="entry name" value="Transglutaminase-like"/>
</dbReference>
<dbReference type="FunFam" id="2.30.30.40:FF:000168">
    <property type="entry name" value="SH3 domain protein (Cyk3)"/>
    <property type="match status" value="1"/>
</dbReference>
<keyword evidence="1 2" id="KW-0728">SH3 domain</keyword>
<dbReference type="GO" id="GO:0140278">
    <property type="term" value="P:mitotic division septum assembly"/>
    <property type="evidence" value="ECO:0007669"/>
    <property type="project" value="TreeGrafter"/>
</dbReference>
<dbReference type="EMBL" id="ML991788">
    <property type="protein sequence ID" value="KAF2235908.1"/>
    <property type="molecule type" value="Genomic_DNA"/>
</dbReference>
<feature type="compositionally biased region" description="Polar residues" evidence="3">
    <location>
        <begin position="683"/>
        <end position="693"/>
    </location>
</feature>
<dbReference type="OrthoDB" id="6129702at2759"/>
<dbReference type="SMART" id="SM00326">
    <property type="entry name" value="SH3"/>
    <property type="match status" value="1"/>
</dbReference>
<dbReference type="GO" id="GO:0110085">
    <property type="term" value="C:mitotic actomyosin contractile ring"/>
    <property type="evidence" value="ECO:0007669"/>
    <property type="project" value="TreeGrafter"/>
</dbReference>
<feature type="region of interest" description="Disordered" evidence="3">
    <location>
        <begin position="460"/>
        <end position="532"/>
    </location>
</feature>
<dbReference type="PANTHER" id="PTHR46333">
    <property type="entry name" value="CYTOKINESIS PROTEIN 3"/>
    <property type="match status" value="1"/>
</dbReference>
<evidence type="ECO:0000259" key="4">
    <source>
        <dbReference type="PROSITE" id="PS50002"/>
    </source>
</evidence>
<evidence type="ECO:0000313" key="5">
    <source>
        <dbReference type="EMBL" id="KAF2235908.1"/>
    </source>
</evidence>
<dbReference type="InterPro" id="IPR052557">
    <property type="entry name" value="CAP/Cytokinesis_protein"/>
</dbReference>